<dbReference type="InterPro" id="IPR050271">
    <property type="entry name" value="UDP-glycosyltransferase"/>
</dbReference>
<dbReference type="PANTHER" id="PTHR48043:SF23">
    <property type="entry name" value="UDP-GLUCURONOSYLTRANSFERASE"/>
    <property type="match status" value="1"/>
</dbReference>
<proteinExistence type="inferred from homology"/>
<comment type="catalytic activity">
    <reaction evidence="6">
        <text>glucuronate acceptor + UDP-alpha-D-glucuronate = acceptor beta-D-glucuronoside + UDP + H(+)</text>
        <dbReference type="Rhea" id="RHEA:21032"/>
        <dbReference type="ChEBI" id="CHEBI:15378"/>
        <dbReference type="ChEBI" id="CHEBI:58052"/>
        <dbReference type="ChEBI" id="CHEBI:58223"/>
        <dbReference type="ChEBI" id="CHEBI:132367"/>
        <dbReference type="ChEBI" id="CHEBI:132368"/>
        <dbReference type="EC" id="2.4.1.17"/>
    </reaction>
</comment>
<evidence type="ECO:0000256" key="2">
    <source>
        <dbReference type="ARBA" id="ARBA00012544"/>
    </source>
</evidence>
<protein>
    <recommendedName>
        <fullName evidence="2">glucuronosyltransferase</fullName>
        <ecNumber evidence="2">2.4.1.17</ecNumber>
    </recommendedName>
</protein>
<dbReference type="EC" id="2.4.1.17" evidence="2"/>
<evidence type="ECO:0000256" key="4">
    <source>
        <dbReference type="ARBA" id="ARBA00022679"/>
    </source>
</evidence>
<dbReference type="AlphaFoldDB" id="A0AAV5SYM5"/>
<comment type="similarity">
    <text evidence="1">Belongs to the UDP-glycosyltransferase family.</text>
</comment>
<dbReference type="Proteomes" id="UP001432027">
    <property type="component" value="Unassembled WGS sequence"/>
</dbReference>
<evidence type="ECO:0000256" key="3">
    <source>
        <dbReference type="ARBA" id="ARBA00022676"/>
    </source>
</evidence>
<evidence type="ECO:0000313" key="7">
    <source>
        <dbReference type="EMBL" id="GMS85374.1"/>
    </source>
</evidence>
<keyword evidence="5" id="KW-0732">Signal</keyword>
<keyword evidence="4" id="KW-0808">Transferase</keyword>
<keyword evidence="3" id="KW-0328">Glycosyltransferase</keyword>
<accession>A0AAV5SYM5</accession>
<dbReference type="InterPro" id="IPR002213">
    <property type="entry name" value="UDP_glucos_trans"/>
</dbReference>
<gene>
    <name evidence="7" type="ORF">PENTCL1PPCAC_7549</name>
</gene>
<dbReference type="GO" id="GO:0015020">
    <property type="term" value="F:glucuronosyltransferase activity"/>
    <property type="evidence" value="ECO:0007669"/>
    <property type="project" value="UniProtKB-EC"/>
</dbReference>
<organism evidence="7 8">
    <name type="scientific">Pristionchus entomophagus</name>
    <dbReference type="NCBI Taxonomy" id="358040"/>
    <lineage>
        <taxon>Eukaryota</taxon>
        <taxon>Metazoa</taxon>
        <taxon>Ecdysozoa</taxon>
        <taxon>Nematoda</taxon>
        <taxon>Chromadorea</taxon>
        <taxon>Rhabditida</taxon>
        <taxon>Rhabditina</taxon>
        <taxon>Diplogasteromorpha</taxon>
        <taxon>Diplogasteroidea</taxon>
        <taxon>Neodiplogasteridae</taxon>
        <taxon>Pristionchus</taxon>
    </lineage>
</organism>
<evidence type="ECO:0000256" key="6">
    <source>
        <dbReference type="ARBA" id="ARBA00047475"/>
    </source>
</evidence>
<reference evidence="7" key="1">
    <citation type="submission" date="2023-10" db="EMBL/GenBank/DDBJ databases">
        <title>Genome assembly of Pristionchus species.</title>
        <authorList>
            <person name="Yoshida K."/>
            <person name="Sommer R.J."/>
        </authorList>
    </citation>
    <scope>NUCLEOTIDE SEQUENCE</scope>
    <source>
        <strain evidence="7">RS0144</strain>
    </source>
</reference>
<keyword evidence="8" id="KW-1185">Reference proteome</keyword>
<comment type="caution">
    <text evidence="7">The sequence shown here is derived from an EMBL/GenBank/DDBJ whole genome shotgun (WGS) entry which is preliminary data.</text>
</comment>
<name>A0AAV5SYM5_9BILA</name>
<dbReference type="EMBL" id="BTSX01000002">
    <property type="protein sequence ID" value="GMS85374.1"/>
    <property type="molecule type" value="Genomic_DNA"/>
</dbReference>
<dbReference type="Pfam" id="PF00201">
    <property type="entry name" value="UDPGT"/>
    <property type="match status" value="1"/>
</dbReference>
<dbReference type="SUPFAM" id="SSF53756">
    <property type="entry name" value="UDP-Glycosyltransferase/glycogen phosphorylase"/>
    <property type="match status" value="1"/>
</dbReference>
<evidence type="ECO:0000313" key="8">
    <source>
        <dbReference type="Proteomes" id="UP001432027"/>
    </source>
</evidence>
<evidence type="ECO:0000256" key="1">
    <source>
        <dbReference type="ARBA" id="ARBA00009995"/>
    </source>
</evidence>
<evidence type="ECO:0000256" key="5">
    <source>
        <dbReference type="ARBA" id="ARBA00022729"/>
    </source>
</evidence>
<sequence length="126" mass="14314">MYLHDIDFFGHDDFNLMLSIVIGRIWGNLERVQCKGVIDEPGLMERMREEKYDVMIVEQFDPCGAALSHLIQPKWLITTSGSVPFGSMVEEFGLDSAFSYNPSMMMSKFIPSGVASRISIHNSWSM</sequence>
<dbReference type="PANTHER" id="PTHR48043">
    <property type="entry name" value="EG:EG0003.4 PROTEIN-RELATED"/>
    <property type="match status" value="1"/>
</dbReference>